<keyword evidence="8" id="KW-1185">Reference proteome</keyword>
<keyword evidence="5 6" id="KW-0472">Membrane</keyword>
<feature type="transmembrane region" description="Helical" evidence="6">
    <location>
        <begin position="151"/>
        <end position="173"/>
    </location>
</feature>
<evidence type="ECO:0000256" key="4">
    <source>
        <dbReference type="ARBA" id="ARBA00022989"/>
    </source>
</evidence>
<dbReference type="InterPro" id="IPR004151">
    <property type="entry name" value="7TM_GPCR_serpentine_rcpt_Sre"/>
</dbReference>
<evidence type="ECO:0000256" key="2">
    <source>
        <dbReference type="ARBA" id="ARBA00006803"/>
    </source>
</evidence>
<dbReference type="Proteomes" id="UP001152747">
    <property type="component" value="Unassembled WGS sequence"/>
</dbReference>
<feature type="transmembrane region" description="Helical" evidence="6">
    <location>
        <begin position="45"/>
        <end position="68"/>
    </location>
</feature>
<dbReference type="EMBL" id="CANHGI010000002">
    <property type="protein sequence ID" value="CAI5443133.1"/>
    <property type="molecule type" value="Genomic_DNA"/>
</dbReference>
<reference evidence="7" key="1">
    <citation type="submission" date="2022-11" db="EMBL/GenBank/DDBJ databases">
        <authorList>
            <person name="Kikuchi T."/>
        </authorList>
    </citation>
    <scope>NUCLEOTIDE SEQUENCE</scope>
    <source>
        <strain evidence="7">PS1010</strain>
    </source>
</reference>
<name>A0A9P1IE05_9PELO</name>
<evidence type="ECO:0000313" key="8">
    <source>
        <dbReference type="Proteomes" id="UP001152747"/>
    </source>
</evidence>
<gene>
    <name evidence="7" type="ORF">CAMP_LOCUS5770</name>
</gene>
<organism evidence="7 8">
    <name type="scientific">Caenorhabditis angaria</name>
    <dbReference type="NCBI Taxonomy" id="860376"/>
    <lineage>
        <taxon>Eukaryota</taxon>
        <taxon>Metazoa</taxon>
        <taxon>Ecdysozoa</taxon>
        <taxon>Nematoda</taxon>
        <taxon>Chromadorea</taxon>
        <taxon>Rhabditida</taxon>
        <taxon>Rhabditina</taxon>
        <taxon>Rhabditomorpha</taxon>
        <taxon>Rhabditoidea</taxon>
        <taxon>Rhabditidae</taxon>
        <taxon>Peloderinae</taxon>
        <taxon>Caenorhabditis</taxon>
    </lineage>
</organism>
<comment type="similarity">
    <text evidence="2">Belongs to the nematode receptor-like protein sre family.</text>
</comment>
<evidence type="ECO:0000256" key="6">
    <source>
        <dbReference type="SAM" id="Phobius"/>
    </source>
</evidence>
<feature type="transmembrane region" description="Helical" evidence="6">
    <location>
        <begin position="237"/>
        <end position="257"/>
    </location>
</feature>
<comment type="subcellular location">
    <subcellularLocation>
        <location evidence="1">Membrane</location>
        <topology evidence="1">Multi-pass membrane protein</topology>
    </subcellularLocation>
</comment>
<feature type="transmembrane region" description="Helical" evidence="6">
    <location>
        <begin position="269"/>
        <end position="293"/>
    </location>
</feature>
<dbReference type="GO" id="GO:0016020">
    <property type="term" value="C:membrane"/>
    <property type="evidence" value="ECO:0007669"/>
    <property type="project" value="UniProtKB-SubCell"/>
</dbReference>
<sequence length="341" mass="40459">MSYVVDILFAEVPWTSRSLFGTSYNIPGFLETLEPQNIFSCYLELLILIPAMIVVSIYVWVITTISLFHKNVVILLIWAYFWYFLGALARIPILLIQLHFFEDQYPIILFLASFLRIEFYICCPMTIPMVVIERVLATHFVSDYEKNHRVWISYLFLPIFFIFSQFLSLPLFLKKVLVIYGAIGMLFVCGLLGFFNILYWVNWRTLKKMEKNSMEYTLSKKYQIEENLRIMWFLRRIGISIIVFACLFTIVMLFPWKHLFDFQLNLSDVIVYLDVCIAGCSIIVPLIVFYTLYKSENSAFLRKIRWLFRIPLPLPQPTIQIAPVFRDESKVYFDQLQNSWK</sequence>
<keyword evidence="4 6" id="KW-1133">Transmembrane helix</keyword>
<protein>
    <submittedName>
        <fullName evidence="7">Uncharacterized protein</fullName>
    </submittedName>
</protein>
<dbReference type="OrthoDB" id="5874078at2759"/>
<comment type="caution">
    <text evidence="7">The sequence shown here is derived from an EMBL/GenBank/DDBJ whole genome shotgun (WGS) entry which is preliminary data.</text>
</comment>
<feature type="transmembrane region" description="Helical" evidence="6">
    <location>
        <begin position="107"/>
        <end position="131"/>
    </location>
</feature>
<keyword evidence="3 6" id="KW-0812">Transmembrane</keyword>
<dbReference type="AlphaFoldDB" id="A0A9P1IE05"/>
<feature type="transmembrane region" description="Helical" evidence="6">
    <location>
        <begin position="179"/>
        <end position="201"/>
    </location>
</feature>
<evidence type="ECO:0000313" key="7">
    <source>
        <dbReference type="EMBL" id="CAI5443133.1"/>
    </source>
</evidence>
<evidence type="ECO:0000256" key="3">
    <source>
        <dbReference type="ARBA" id="ARBA00022692"/>
    </source>
</evidence>
<dbReference type="PANTHER" id="PTHR23128:SF145">
    <property type="entry name" value="SERPENTINE RECEPTOR, CLASS E (EPSILON)"/>
    <property type="match status" value="1"/>
</dbReference>
<dbReference type="GO" id="GO:0007606">
    <property type="term" value="P:sensory perception of chemical stimulus"/>
    <property type="evidence" value="ECO:0007669"/>
    <property type="project" value="InterPro"/>
</dbReference>
<feature type="transmembrane region" description="Helical" evidence="6">
    <location>
        <begin position="80"/>
        <end position="101"/>
    </location>
</feature>
<evidence type="ECO:0000256" key="1">
    <source>
        <dbReference type="ARBA" id="ARBA00004141"/>
    </source>
</evidence>
<dbReference type="PANTHER" id="PTHR23128">
    <property type="entry name" value="SERPENTINE RECEPTOR, CLASS E (EPSILON)-RELATED"/>
    <property type="match status" value="1"/>
</dbReference>
<dbReference type="Pfam" id="PF03125">
    <property type="entry name" value="Sre"/>
    <property type="match status" value="1"/>
</dbReference>
<proteinExistence type="inferred from homology"/>
<evidence type="ECO:0000256" key="5">
    <source>
        <dbReference type="ARBA" id="ARBA00023136"/>
    </source>
</evidence>
<accession>A0A9P1IE05</accession>